<dbReference type="GO" id="GO:0004175">
    <property type="term" value="F:endopeptidase activity"/>
    <property type="evidence" value="ECO:0007669"/>
    <property type="project" value="UniProtKB-ARBA"/>
</dbReference>
<keyword evidence="4" id="KW-0482">Metalloprotease</keyword>
<dbReference type="InterPro" id="IPR052710">
    <property type="entry name" value="CAAX_protease"/>
</dbReference>
<dbReference type="AlphaFoldDB" id="A0A7X6I1S5"/>
<feature type="transmembrane region" description="Helical" evidence="2">
    <location>
        <begin position="76"/>
        <end position="99"/>
    </location>
</feature>
<dbReference type="PROSITE" id="PS51257">
    <property type="entry name" value="PROKAR_LIPOPROTEIN"/>
    <property type="match status" value="1"/>
</dbReference>
<evidence type="ECO:0000313" key="4">
    <source>
        <dbReference type="EMBL" id="NKC66671.1"/>
    </source>
</evidence>
<feature type="domain" description="CAAX prenyl protease 2/Lysostaphin resistance protein A-like" evidence="3">
    <location>
        <begin position="118"/>
        <end position="203"/>
    </location>
</feature>
<accession>A0A7X6I1S5</accession>
<dbReference type="GO" id="GO:0080120">
    <property type="term" value="P:CAAX-box protein maturation"/>
    <property type="evidence" value="ECO:0007669"/>
    <property type="project" value="UniProtKB-ARBA"/>
</dbReference>
<keyword evidence="4" id="KW-0378">Hydrolase</keyword>
<organism evidence="4 5">
    <name type="scientific">Vagococcus fluvialis</name>
    <dbReference type="NCBI Taxonomy" id="2738"/>
    <lineage>
        <taxon>Bacteria</taxon>
        <taxon>Bacillati</taxon>
        <taxon>Bacillota</taxon>
        <taxon>Bacilli</taxon>
        <taxon>Lactobacillales</taxon>
        <taxon>Enterococcaceae</taxon>
        <taxon>Vagococcus</taxon>
    </lineage>
</organism>
<proteinExistence type="inferred from homology"/>
<dbReference type="InterPro" id="IPR003675">
    <property type="entry name" value="Rce1/LyrA-like_dom"/>
</dbReference>
<keyword evidence="2" id="KW-1133">Transmembrane helix</keyword>
<evidence type="ECO:0000259" key="3">
    <source>
        <dbReference type="Pfam" id="PF02517"/>
    </source>
</evidence>
<feature type="transmembrane region" description="Helical" evidence="2">
    <location>
        <begin position="191"/>
        <end position="213"/>
    </location>
</feature>
<feature type="transmembrane region" description="Helical" evidence="2">
    <location>
        <begin position="34"/>
        <end position="55"/>
    </location>
</feature>
<dbReference type="GO" id="GO:0008237">
    <property type="term" value="F:metallopeptidase activity"/>
    <property type="evidence" value="ECO:0007669"/>
    <property type="project" value="UniProtKB-KW"/>
</dbReference>
<evidence type="ECO:0000256" key="2">
    <source>
        <dbReference type="SAM" id="Phobius"/>
    </source>
</evidence>
<dbReference type="RefSeq" id="WP_167806033.1">
    <property type="nucleotide sequence ID" value="NZ_JAAVMB010000001.1"/>
</dbReference>
<gene>
    <name evidence="4" type="ORF">HED35_01085</name>
</gene>
<comment type="caution">
    <text evidence="4">The sequence shown here is derived from an EMBL/GenBank/DDBJ whole genome shotgun (WGS) entry which is preliminary data.</text>
</comment>
<dbReference type="EMBL" id="JAAVMB010000001">
    <property type="protein sequence ID" value="NKC66671.1"/>
    <property type="molecule type" value="Genomic_DNA"/>
</dbReference>
<evidence type="ECO:0000256" key="1">
    <source>
        <dbReference type="ARBA" id="ARBA00009067"/>
    </source>
</evidence>
<reference evidence="4 5" key="1">
    <citation type="submission" date="2020-03" db="EMBL/GenBank/DDBJ databases">
        <title>Bacterial samples isolated from urine from healthy bovine heifers (Gyr breed).</title>
        <authorList>
            <person name="Giannattasio-Ferraz S."/>
            <person name="Maskeri L."/>
            <person name="Penido A."/>
            <person name="Barbosa-Stancioli E.F."/>
            <person name="Putonti C."/>
        </authorList>
    </citation>
    <scope>NUCLEOTIDE SEQUENCE [LARGE SCALE GENOMIC DNA]</scope>
    <source>
        <strain evidence="4 5">UFMG-H7</strain>
    </source>
</reference>
<keyword evidence="2" id="KW-0472">Membrane</keyword>
<keyword evidence="4" id="KW-0645">Protease</keyword>
<dbReference type="GO" id="GO:0006508">
    <property type="term" value="P:proteolysis"/>
    <property type="evidence" value="ECO:0007669"/>
    <property type="project" value="UniProtKB-KW"/>
</dbReference>
<dbReference type="Proteomes" id="UP000521358">
    <property type="component" value="Unassembled WGS sequence"/>
</dbReference>
<sequence length="214" mass="23861">MSINKNTLWTVFAYACVLMSPAFFSKLPFIPNTMLANLTAVMYILGAIILTAINVKTNKSGTLSEKKDDYGLIVSLGLIAIVGSYFLQMIVVLIEVFVFKMPIESENTQNIAAIIRNSPFFMLAVMIGGPIMEEFVFRFSIINFLNQKLNIWVSAIISSFLFAAIHNDGHYLRYGSLGFLFFLVYKKTGSLLTAIIAHAGMNSFVVILQLVFIK</sequence>
<evidence type="ECO:0000313" key="5">
    <source>
        <dbReference type="Proteomes" id="UP000521358"/>
    </source>
</evidence>
<dbReference type="PANTHER" id="PTHR36435">
    <property type="entry name" value="SLR1288 PROTEIN"/>
    <property type="match status" value="1"/>
</dbReference>
<dbReference type="Pfam" id="PF02517">
    <property type="entry name" value="Rce1-like"/>
    <property type="match status" value="1"/>
</dbReference>
<feature type="transmembrane region" description="Helical" evidence="2">
    <location>
        <begin position="119"/>
        <end position="137"/>
    </location>
</feature>
<dbReference type="PANTHER" id="PTHR36435:SF6">
    <property type="entry name" value="ABORTIVE INFECTION PROTEIN"/>
    <property type="match status" value="1"/>
</dbReference>
<protein>
    <submittedName>
        <fullName evidence="4">CPBP family intramembrane metalloprotease</fullName>
    </submittedName>
</protein>
<feature type="transmembrane region" description="Helical" evidence="2">
    <location>
        <begin position="149"/>
        <end position="166"/>
    </location>
</feature>
<comment type="similarity">
    <text evidence="1">Belongs to the UPF0177 family.</text>
</comment>
<keyword evidence="2" id="KW-0812">Transmembrane</keyword>
<name>A0A7X6I1S5_9ENTE</name>